<evidence type="ECO:0008006" key="5">
    <source>
        <dbReference type="Google" id="ProtNLM"/>
    </source>
</evidence>
<feature type="domain" description="Peptidase M24" evidence="1">
    <location>
        <begin position="158"/>
        <end position="363"/>
    </location>
</feature>
<sequence>MNGSGIFPRFSDKEFERRDFLVKQMMKRKRVDVLLIYSSSQSDLSVNYLSGYLALRPTYLVYPLEGEPTLILHFRNHMPCAKEMSVIKNITWHFNDPVSSLLQIIKSLKCSSIGVVGNNIPYAHLKALEHLTGYNFVDVTEDYNLIRWIRSEEEIDWFKKSAQLTDLAMEKLEKSIKVGVSLHELNALMHSAFLAKGGQPVLNYIAATNMHEPKLFVPWQFPTDKTLQKGDVVITEISVGYYGYASQMHRPFAVQQNPTRLYQTLFEVALECFERVSKVLRDGATAQDVVEASSIIEERGFTIFDSALHGENGKNPEIGIASSEHPLKPFTFKKNMIVTVQPNPVTHDLKAGLQLGSTVVIRENGVENLSSYPFNFPVCG</sequence>
<dbReference type="Proteomes" id="UP000240381">
    <property type="component" value="Unassembled WGS sequence"/>
</dbReference>
<comment type="caution">
    <text evidence="3">The sequence shown here is derived from an EMBL/GenBank/DDBJ whole genome shotgun (WGS) entry which is preliminary data.</text>
</comment>
<dbReference type="InterPro" id="IPR029149">
    <property type="entry name" value="Creatin/AminoP/Spt16_N"/>
</dbReference>
<accession>A0A2R6BJ78</accession>
<evidence type="ECO:0000313" key="4">
    <source>
        <dbReference type="Proteomes" id="UP000240381"/>
    </source>
</evidence>
<name>A0A2R6BJ78_9ARCH</name>
<dbReference type="InterPro" id="IPR036005">
    <property type="entry name" value="Creatinase/aminopeptidase-like"/>
</dbReference>
<gene>
    <name evidence="3" type="ORF">B9Q11_01905</name>
</gene>
<organism evidence="3 4">
    <name type="scientific">Candidatus Marsarchaeota G2 archaeon ECH_B_SAG-F08</name>
    <dbReference type="NCBI Taxonomy" id="1978165"/>
    <lineage>
        <taxon>Archaea</taxon>
        <taxon>Candidatus Marsarchaeota</taxon>
        <taxon>Candidatus Marsarchaeota group 2</taxon>
    </lineage>
</organism>
<dbReference type="PANTHER" id="PTHR46112:SF2">
    <property type="entry name" value="XAA-PRO AMINOPEPTIDASE P-RELATED"/>
    <property type="match status" value="1"/>
</dbReference>
<dbReference type="Pfam" id="PF01321">
    <property type="entry name" value="Creatinase_N"/>
    <property type="match status" value="1"/>
</dbReference>
<feature type="domain" description="Creatinase N-terminal" evidence="2">
    <location>
        <begin position="23"/>
        <end position="150"/>
    </location>
</feature>
<evidence type="ECO:0000259" key="2">
    <source>
        <dbReference type="Pfam" id="PF01321"/>
    </source>
</evidence>
<dbReference type="InterPro" id="IPR050659">
    <property type="entry name" value="Peptidase_M24B"/>
</dbReference>
<dbReference type="PANTHER" id="PTHR46112">
    <property type="entry name" value="AMINOPEPTIDASE"/>
    <property type="match status" value="1"/>
</dbReference>
<dbReference type="InterPro" id="IPR000994">
    <property type="entry name" value="Pept_M24"/>
</dbReference>
<proteinExistence type="predicted"/>
<protein>
    <recommendedName>
        <fullName evidence="5">Peptidase M24 domain-containing protein</fullName>
    </recommendedName>
</protein>
<dbReference type="Pfam" id="PF00557">
    <property type="entry name" value="Peptidase_M24"/>
    <property type="match status" value="1"/>
</dbReference>
<dbReference type="Gene3D" id="3.90.230.10">
    <property type="entry name" value="Creatinase/methionine aminopeptidase superfamily"/>
    <property type="match status" value="1"/>
</dbReference>
<reference evidence="3 4" key="1">
    <citation type="submission" date="2017-04" db="EMBL/GenBank/DDBJ databases">
        <title>Novel microbial lineages endemic to geothermal iron-oxide mats fill important gaps in the evolutionary history of Archaea.</title>
        <authorList>
            <person name="Jay Z.J."/>
            <person name="Beam J.P."/>
            <person name="Dlakic M."/>
            <person name="Rusch D.B."/>
            <person name="Kozubal M.A."/>
            <person name="Inskeep W.P."/>
        </authorList>
    </citation>
    <scope>NUCLEOTIDE SEQUENCE [LARGE SCALE GENOMIC DNA]</scope>
    <source>
        <strain evidence="3">ECH_B_SAG-F08</strain>
    </source>
</reference>
<dbReference type="SUPFAM" id="SSF55920">
    <property type="entry name" value="Creatinase/aminopeptidase"/>
    <property type="match status" value="1"/>
</dbReference>
<dbReference type="AlphaFoldDB" id="A0A2R6BJ78"/>
<evidence type="ECO:0000259" key="1">
    <source>
        <dbReference type="Pfam" id="PF00557"/>
    </source>
</evidence>
<dbReference type="InterPro" id="IPR000587">
    <property type="entry name" value="Creatinase_N"/>
</dbReference>
<dbReference type="CDD" id="cd01066">
    <property type="entry name" value="APP_MetAP"/>
    <property type="match status" value="1"/>
</dbReference>
<dbReference type="EMBL" id="NEXM01000026">
    <property type="protein sequence ID" value="PSN98702.1"/>
    <property type="molecule type" value="Genomic_DNA"/>
</dbReference>
<dbReference type="SUPFAM" id="SSF53092">
    <property type="entry name" value="Creatinase/prolidase N-terminal domain"/>
    <property type="match status" value="1"/>
</dbReference>
<dbReference type="Gene3D" id="3.40.350.10">
    <property type="entry name" value="Creatinase/prolidase N-terminal domain"/>
    <property type="match status" value="1"/>
</dbReference>
<evidence type="ECO:0000313" key="3">
    <source>
        <dbReference type="EMBL" id="PSN98702.1"/>
    </source>
</evidence>